<dbReference type="OrthoDB" id="7051185at2"/>
<dbReference type="InterPro" id="IPR000531">
    <property type="entry name" value="Beta-barrel_TonB"/>
</dbReference>
<evidence type="ECO:0000256" key="4">
    <source>
        <dbReference type="ARBA" id="ARBA00022496"/>
    </source>
</evidence>
<dbReference type="PANTHER" id="PTHR32552">
    <property type="entry name" value="FERRICHROME IRON RECEPTOR-RELATED"/>
    <property type="match status" value="1"/>
</dbReference>
<evidence type="ECO:0000256" key="8">
    <source>
        <dbReference type="ARBA" id="ARBA00023077"/>
    </source>
</evidence>
<feature type="domain" description="TonB-dependent receptor plug" evidence="15">
    <location>
        <begin position="53"/>
        <end position="161"/>
    </location>
</feature>
<dbReference type="AlphaFoldDB" id="A0A4R2KXM2"/>
<organism evidence="16 17">
    <name type="scientific">Chromatocurvus halotolerans</name>
    <dbReference type="NCBI Taxonomy" id="1132028"/>
    <lineage>
        <taxon>Bacteria</taxon>
        <taxon>Pseudomonadati</taxon>
        <taxon>Pseudomonadota</taxon>
        <taxon>Gammaproteobacteria</taxon>
        <taxon>Cellvibrionales</taxon>
        <taxon>Halieaceae</taxon>
        <taxon>Chromatocurvus</taxon>
    </lineage>
</organism>
<comment type="caution">
    <text evidence="16">The sequence shown here is derived from an EMBL/GenBank/DDBJ whole genome shotgun (WGS) entry which is preliminary data.</text>
</comment>
<keyword evidence="7" id="KW-0406">Ion transport</keyword>
<keyword evidence="6" id="KW-0408">Iron</keyword>
<evidence type="ECO:0000256" key="10">
    <source>
        <dbReference type="ARBA" id="ARBA00023237"/>
    </source>
</evidence>
<protein>
    <submittedName>
        <fullName evidence="16">Outer membrane receptor protein involved in Fe transport</fullName>
    </submittedName>
</protein>
<reference evidence="16 17" key="1">
    <citation type="submission" date="2019-03" db="EMBL/GenBank/DDBJ databases">
        <title>Genomic Encyclopedia of Type Strains, Phase IV (KMG-IV): sequencing the most valuable type-strain genomes for metagenomic binning, comparative biology and taxonomic classification.</title>
        <authorList>
            <person name="Goeker M."/>
        </authorList>
    </citation>
    <scope>NUCLEOTIDE SEQUENCE [LARGE SCALE GENOMIC DNA]</scope>
    <source>
        <strain evidence="16 17">DSM 23344</strain>
    </source>
</reference>
<dbReference type="InterPro" id="IPR036942">
    <property type="entry name" value="Beta-barrel_TonB_sf"/>
</dbReference>
<sequence>MKKAFFQSAAACFRPSLLCSAVAATLVTPSAYSQGPGVLEEIVVLATKRQQTLQEVPVAVSVVSALEMEQAQVLDIKDLQSLVPSLRVTQLQTSANTNFVIRGFGNGANNAGIEPSVGVFIDGVFRSRVGSALADLPKLERVEVLRGPQSTLFGKNASAGVINVVTAKPDLDGYSGSISATAGNYSQTIARADVTGPLSDNLAFSLFGSINKRDGYFDNEVNGDDINEVNRWNLRGQLLFAPTDRLEMRVIVDGEKLDEACCGVANLVDGPTGPAVRALGGDLVPNDAFAYRGFYDFSPENDIETFGASLEINYELDWATVTSITADRELSQYQNADIDFTSVRLAQAFISDTQIDTFTQELRLTSNGDGALDWMVGAFYFNEDVSIDGDFRIGDDFRPFFDVLTGGAITAVEGLFGTFDPRVTPGSLLRSGTGYPVEQSTQDDESLSVFAQFDWRFTDDLTLTLGGNYTEVKKKAGVNIVSDELFSAIELPEALAPLRGVQILPPFLNFPNAVESGRTTDDDFTYTLRLAYDINANVSTYAALSTGFKASSWNLSRDSRPFARDIAALQAAGLTVPNLVSGTRFAGPEESTVYELGMKAEFSSFAFNLAIFDQEIDGFQSNVFTGTGFVLANAGTQTVQGFEFDTNWAPTEALRLSFAVTYLDPEYEDFVGGVGPDGPTDLSGTRPAGIHEWSTNTSGTYSFSIGSASGYARVEHIFEDEVQVVENVSAAVASREVSTFNASVGLNWNNGIELNLWGRNLTNDEYLLSAFPAVAQAGSFSGYPNQPRTYGLTLRKSFD</sequence>
<evidence type="ECO:0000256" key="1">
    <source>
        <dbReference type="ARBA" id="ARBA00004571"/>
    </source>
</evidence>
<evidence type="ECO:0000256" key="9">
    <source>
        <dbReference type="ARBA" id="ARBA00023136"/>
    </source>
</evidence>
<keyword evidence="5 11" id="KW-0812">Transmembrane</keyword>
<dbReference type="CDD" id="cd01347">
    <property type="entry name" value="ligand_gated_channel"/>
    <property type="match status" value="1"/>
</dbReference>
<dbReference type="Proteomes" id="UP000294980">
    <property type="component" value="Unassembled WGS sequence"/>
</dbReference>
<dbReference type="InterPro" id="IPR012910">
    <property type="entry name" value="Plug_dom"/>
</dbReference>
<dbReference type="SUPFAM" id="SSF56935">
    <property type="entry name" value="Porins"/>
    <property type="match status" value="1"/>
</dbReference>
<keyword evidence="4" id="KW-0410">Iron transport</keyword>
<keyword evidence="3 11" id="KW-1134">Transmembrane beta strand</keyword>
<comment type="subcellular location">
    <subcellularLocation>
        <location evidence="1 11">Cell outer membrane</location>
        <topology evidence="1 11">Multi-pass membrane protein</topology>
    </subcellularLocation>
</comment>
<dbReference type="PANTHER" id="PTHR32552:SF81">
    <property type="entry name" value="TONB-DEPENDENT OUTER MEMBRANE RECEPTOR"/>
    <property type="match status" value="1"/>
</dbReference>
<evidence type="ECO:0000256" key="11">
    <source>
        <dbReference type="PROSITE-ProRule" id="PRU01360"/>
    </source>
</evidence>
<evidence type="ECO:0000256" key="12">
    <source>
        <dbReference type="RuleBase" id="RU003357"/>
    </source>
</evidence>
<dbReference type="Gene3D" id="2.40.170.20">
    <property type="entry name" value="TonB-dependent receptor, beta-barrel domain"/>
    <property type="match status" value="1"/>
</dbReference>
<evidence type="ECO:0000313" key="16">
    <source>
        <dbReference type="EMBL" id="TCO77647.1"/>
    </source>
</evidence>
<keyword evidence="9 11" id="KW-0472">Membrane</keyword>
<keyword evidence="8 12" id="KW-0798">TonB box</keyword>
<evidence type="ECO:0000313" key="17">
    <source>
        <dbReference type="Proteomes" id="UP000294980"/>
    </source>
</evidence>
<evidence type="ECO:0000256" key="3">
    <source>
        <dbReference type="ARBA" id="ARBA00022452"/>
    </source>
</evidence>
<feature type="chain" id="PRO_5020325045" evidence="13">
    <location>
        <begin position="24"/>
        <end position="799"/>
    </location>
</feature>
<dbReference type="EMBL" id="SLWX01000002">
    <property type="protein sequence ID" value="TCO77647.1"/>
    <property type="molecule type" value="Genomic_DNA"/>
</dbReference>
<dbReference type="Pfam" id="PF07715">
    <property type="entry name" value="Plug"/>
    <property type="match status" value="1"/>
</dbReference>
<keyword evidence="10 11" id="KW-0998">Cell outer membrane</keyword>
<comment type="similarity">
    <text evidence="11 12">Belongs to the TonB-dependent receptor family.</text>
</comment>
<dbReference type="GO" id="GO:0009279">
    <property type="term" value="C:cell outer membrane"/>
    <property type="evidence" value="ECO:0007669"/>
    <property type="project" value="UniProtKB-SubCell"/>
</dbReference>
<name>A0A4R2KXM2_9GAMM</name>
<keyword evidence="2 11" id="KW-0813">Transport</keyword>
<dbReference type="Pfam" id="PF00593">
    <property type="entry name" value="TonB_dep_Rec_b-barrel"/>
    <property type="match status" value="1"/>
</dbReference>
<dbReference type="RefSeq" id="WP_117314525.1">
    <property type="nucleotide sequence ID" value="NZ_QQSW01000001.1"/>
</dbReference>
<keyword evidence="17" id="KW-1185">Reference proteome</keyword>
<keyword evidence="16" id="KW-0675">Receptor</keyword>
<evidence type="ECO:0000259" key="14">
    <source>
        <dbReference type="Pfam" id="PF00593"/>
    </source>
</evidence>
<evidence type="ECO:0000256" key="13">
    <source>
        <dbReference type="SAM" id="SignalP"/>
    </source>
</evidence>
<dbReference type="PROSITE" id="PS52016">
    <property type="entry name" value="TONB_DEPENDENT_REC_3"/>
    <property type="match status" value="1"/>
</dbReference>
<gene>
    <name evidence="16" type="ORF">EV688_102104</name>
</gene>
<evidence type="ECO:0000256" key="7">
    <source>
        <dbReference type="ARBA" id="ARBA00023065"/>
    </source>
</evidence>
<evidence type="ECO:0000256" key="6">
    <source>
        <dbReference type="ARBA" id="ARBA00023004"/>
    </source>
</evidence>
<proteinExistence type="inferred from homology"/>
<evidence type="ECO:0000256" key="2">
    <source>
        <dbReference type="ARBA" id="ARBA00022448"/>
    </source>
</evidence>
<feature type="domain" description="TonB-dependent receptor-like beta-barrel" evidence="14">
    <location>
        <begin position="284"/>
        <end position="761"/>
    </location>
</feature>
<feature type="signal peptide" evidence="13">
    <location>
        <begin position="1"/>
        <end position="23"/>
    </location>
</feature>
<keyword evidence="13" id="KW-0732">Signal</keyword>
<evidence type="ECO:0000259" key="15">
    <source>
        <dbReference type="Pfam" id="PF07715"/>
    </source>
</evidence>
<evidence type="ECO:0000256" key="5">
    <source>
        <dbReference type="ARBA" id="ARBA00022692"/>
    </source>
</evidence>
<accession>A0A4R2KXM2</accession>
<dbReference type="InterPro" id="IPR039426">
    <property type="entry name" value="TonB-dep_rcpt-like"/>
</dbReference>
<dbReference type="GO" id="GO:0006826">
    <property type="term" value="P:iron ion transport"/>
    <property type="evidence" value="ECO:0007669"/>
    <property type="project" value="UniProtKB-KW"/>
</dbReference>